<comment type="caution">
    <text evidence="2">The sequence shown here is derived from an EMBL/GenBank/DDBJ whole genome shotgun (WGS) entry which is preliminary data.</text>
</comment>
<feature type="compositionally biased region" description="Basic residues" evidence="1">
    <location>
        <begin position="95"/>
        <end position="117"/>
    </location>
</feature>
<accession>A0A8X6LF90</accession>
<evidence type="ECO:0000313" key="2">
    <source>
        <dbReference type="EMBL" id="GFR08651.1"/>
    </source>
</evidence>
<evidence type="ECO:0000313" key="3">
    <source>
        <dbReference type="Proteomes" id="UP000887116"/>
    </source>
</evidence>
<evidence type="ECO:0000256" key="1">
    <source>
        <dbReference type="SAM" id="MobiDB-lite"/>
    </source>
</evidence>
<sequence>MVESFSAHFICGNFLLGLSELSSRIKSRFCRSIEVVKLNSFILIESNTSPLTSSKFTNLPTKPLPSAFVQDTSPSPCNNQPFSPSDTTQDLKPNSKNRMKKKNLVKSIKRSSNKPRKSAPQQESSQEEIIEYQADEYFLSEEY</sequence>
<dbReference type="EMBL" id="BMAO01006453">
    <property type="protein sequence ID" value="GFR08651.1"/>
    <property type="molecule type" value="Genomic_DNA"/>
</dbReference>
<organism evidence="2 3">
    <name type="scientific">Trichonephila clavata</name>
    <name type="common">Joro spider</name>
    <name type="synonym">Nephila clavata</name>
    <dbReference type="NCBI Taxonomy" id="2740835"/>
    <lineage>
        <taxon>Eukaryota</taxon>
        <taxon>Metazoa</taxon>
        <taxon>Ecdysozoa</taxon>
        <taxon>Arthropoda</taxon>
        <taxon>Chelicerata</taxon>
        <taxon>Arachnida</taxon>
        <taxon>Araneae</taxon>
        <taxon>Araneomorphae</taxon>
        <taxon>Entelegynae</taxon>
        <taxon>Araneoidea</taxon>
        <taxon>Nephilidae</taxon>
        <taxon>Trichonephila</taxon>
    </lineage>
</organism>
<feature type="compositionally biased region" description="Polar residues" evidence="1">
    <location>
        <begin position="69"/>
        <end position="94"/>
    </location>
</feature>
<protein>
    <submittedName>
        <fullName evidence="2">Uncharacterized protein</fullName>
    </submittedName>
</protein>
<proteinExistence type="predicted"/>
<keyword evidence="3" id="KW-1185">Reference proteome</keyword>
<feature type="region of interest" description="Disordered" evidence="1">
    <location>
        <begin position="62"/>
        <end position="131"/>
    </location>
</feature>
<dbReference type="AlphaFoldDB" id="A0A8X6LF90"/>
<name>A0A8X6LF90_TRICU</name>
<gene>
    <name evidence="2" type="ORF">TNCT_30411</name>
</gene>
<dbReference type="Proteomes" id="UP000887116">
    <property type="component" value="Unassembled WGS sequence"/>
</dbReference>
<reference evidence="2" key="1">
    <citation type="submission" date="2020-07" db="EMBL/GenBank/DDBJ databases">
        <title>Multicomponent nature underlies the extraordinary mechanical properties of spider dragline silk.</title>
        <authorList>
            <person name="Kono N."/>
            <person name="Nakamura H."/>
            <person name="Mori M."/>
            <person name="Yoshida Y."/>
            <person name="Ohtoshi R."/>
            <person name="Malay A.D."/>
            <person name="Moran D.A.P."/>
            <person name="Tomita M."/>
            <person name="Numata K."/>
            <person name="Arakawa K."/>
        </authorList>
    </citation>
    <scope>NUCLEOTIDE SEQUENCE</scope>
</reference>